<dbReference type="Proteomes" id="UP001596055">
    <property type="component" value="Unassembled WGS sequence"/>
</dbReference>
<dbReference type="InterPro" id="IPR029510">
    <property type="entry name" value="Ald_DH_CS_GLU"/>
</dbReference>
<dbReference type="InterPro" id="IPR016162">
    <property type="entry name" value="Ald_DH_N"/>
</dbReference>
<dbReference type="SUPFAM" id="SSF53720">
    <property type="entry name" value="ALDH-like"/>
    <property type="match status" value="1"/>
</dbReference>
<dbReference type="PANTHER" id="PTHR42804">
    <property type="entry name" value="ALDEHYDE DEHYDROGENASE"/>
    <property type="match status" value="1"/>
</dbReference>
<name>A0ABW0RR92_9GAMM</name>
<dbReference type="Gene3D" id="3.40.605.10">
    <property type="entry name" value="Aldehyde Dehydrogenase, Chain A, domain 1"/>
    <property type="match status" value="1"/>
</dbReference>
<dbReference type="PROSITE" id="PS00687">
    <property type="entry name" value="ALDEHYDE_DEHYDR_GLU"/>
    <property type="match status" value="1"/>
</dbReference>
<dbReference type="CDD" id="cd07138">
    <property type="entry name" value="ALDH_CddD_SSP0762"/>
    <property type="match status" value="1"/>
</dbReference>
<protein>
    <recommendedName>
        <fullName evidence="3">aldehyde dehydrogenase (NAD(+))</fullName>
        <ecNumber evidence="3">1.2.1.3</ecNumber>
    </recommendedName>
</protein>
<organism evidence="8 9">
    <name type="scientific">Marinobacter koreensis</name>
    <dbReference type="NCBI Taxonomy" id="335974"/>
    <lineage>
        <taxon>Bacteria</taxon>
        <taxon>Pseudomonadati</taxon>
        <taxon>Pseudomonadota</taxon>
        <taxon>Gammaproteobacteria</taxon>
        <taxon>Pseudomonadales</taxon>
        <taxon>Marinobacteraceae</taxon>
        <taxon>Marinobacter</taxon>
    </lineage>
</organism>
<proteinExistence type="inferred from homology"/>
<dbReference type="InterPro" id="IPR016161">
    <property type="entry name" value="Ald_DH/histidinol_DH"/>
</dbReference>
<evidence type="ECO:0000256" key="3">
    <source>
        <dbReference type="ARBA" id="ARBA00024226"/>
    </source>
</evidence>
<evidence type="ECO:0000313" key="8">
    <source>
        <dbReference type="EMBL" id="MFC5546576.1"/>
    </source>
</evidence>
<accession>A0ABW0RR92</accession>
<dbReference type="PROSITE" id="PS00070">
    <property type="entry name" value="ALDEHYDE_DEHYDR_CYS"/>
    <property type="match status" value="1"/>
</dbReference>
<evidence type="ECO:0000313" key="9">
    <source>
        <dbReference type="Proteomes" id="UP001596055"/>
    </source>
</evidence>
<evidence type="ECO:0000256" key="2">
    <source>
        <dbReference type="ARBA" id="ARBA00023002"/>
    </source>
</evidence>
<evidence type="ECO:0000256" key="5">
    <source>
        <dbReference type="PROSITE-ProRule" id="PRU10007"/>
    </source>
</evidence>
<evidence type="ECO:0000256" key="6">
    <source>
        <dbReference type="RuleBase" id="RU003345"/>
    </source>
</evidence>
<evidence type="ECO:0000256" key="1">
    <source>
        <dbReference type="ARBA" id="ARBA00009986"/>
    </source>
</evidence>
<dbReference type="EC" id="1.2.1.3" evidence="3"/>
<sequence length="472" mass="50079">MNDLSKNYINGEWVAWSGETIDVHESGTGEAIARVPASGREEMERAVAAADAAFESWSESTLEQRIKVLEQLHAGLKERAPEIAETVCREVGMPIKLATAIQAGMPATVTKTYLKMLPDFPFNEQSGNSEVQYAPVGVVGCITPWNYPLHQVILKIVPAIAAGCTVVLKPSEIAPQSAYILADILDGTDLPKGVFNLVCGHGHTVGDTLIKHPDVRMVSFTGSTRTGHLIAHAAADDFKRIALEMGGKSASVVLPDADLAAAVKGTVNNCLLNSGQTCTALTRLLVPADKHDEACELASAAVAKMTPGNPLEETTRLGPLASGQQRDRVIDYIKLGIEEGATLVTGGPEAPEGCNPGGFFVRPTVFGNVKPDSRIAQEEIFGPVLCVIPYTDEAEAIRIANGTPYGLSGAVWSADGDRAKRVAGKLRTGQVFVNGGAFNPVAPFGGFGHSGIGREFGKWGLEEFLEIRSLQL</sequence>
<dbReference type="EMBL" id="JBHSNL010000006">
    <property type="protein sequence ID" value="MFC5546576.1"/>
    <property type="molecule type" value="Genomic_DNA"/>
</dbReference>
<comment type="similarity">
    <text evidence="1 6">Belongs to the aldehyde dehydrogenase family.</text>
</comment>
<reference evidence="9" key="1">
    <citation type="journal article" date="2019" name="Int. J. Syst. Evol. Microbiol.">
        <title>The Global Catalogue of Microorganisms (GCM) 10K type strain sequencing project: providing services to taxonomists for standard genome sequencing and annotation.</title>
        <authorList>
            <consortium name="The Broad Institute Genomics Platform"/>
            <consortium name="The Broad Institute Genome Sequencing Center for Infectious Disease"/>
            <person name="Wu L."/>
            <person name="Ma J."/>
        </authorList>
    </citation>
    <scope>NUCLEOTIDE SEQUENCE [LARGE SCALE GENOMIC DNA]</scope>
    <source>
        <strain evidence="9">CGMCC 4.1799</strain>
    </source>
</reference>
<dbReference type="Gene3D" id="3.40.309.10">
    <property type="entry name" value="Aldehyde Dehydrogenase, Chain A, domain 2"/>
    <property type="match status" value="1"/>
</dbReference>
<dbReference type="InterPro" id="IPR016160">
    <property type="entry name" value="Ald_DH_CS_CYS"/>
</dbReference>
<comment type="catalytic activity">
    <reaction evidence="4">
        <text>an aldehyde + NAD(+) + H2O = a carboxylate + NADH + 2 H(+)</text>
        <dbReference type="Rhea" id="RHEA:16185"/>
        <dbReference type="ChEBI" id="CHEBI:15377"/>
        <dbReference type="ChEBI" id="CHEBI:15378"/>
        <dbReference type="ChEBI" id="CHEBI:17478"/>
        <dbReference type="ChEBI" id="CHEBI:29067"/>
        <dbReference type="ChEBI" id="CHEBI:57540"/>
        <dbReference type="ChEBI" id="CHEBI:57945"/>
        <dbReference type="EC" id="1.2.1.3"/>
    </reaction>
</comment>
<dbReference type="RefSeq" id="WP_248158715.1">
    <property type="nucleotide sequence ID" value="NZ_JAKZAJ010000004.1"/>
</dbReference>
<dbReference type="Pfam" id="PF00171">
    <property type="entry name" value="Aldedh"/>
    <property type="match status" value="1"/>
</dbReference>
<dbReference type="PANTHER" id="PTHR42804:SF1">
    <property type="entry name" value="ALDEHYDE DEHYDROGENASE-RELATED"/>
    <property type="match status" value="1"/>
</dbReference>
<evidence type="ECO:0000256" key="4">
    <source>
        <dbReference type="ARBA" id="ARBA00049194"/>
    </source>
</evidence>
<dbReference type="InterPro" id="IPR015590">
    <property type="entry name" value="Aldehyde_DH_dom"/>
</dbReference>
<comment type="caution">
    <text evidence="8">The sequence shown here is derived from an EMBL/GenBank/DDBJ whole genome shotgun (WGS) entry which is preliminary data.</text>
</comment>
<dbReference type="InterPro" id="IPR016163">
    <property type="entry name" value="Ald_DH_C"/>
</dbReference>
<keyword evidence="2 6" id="KW-0560">Oxidoreductase</keyword>
<feature type="domain" description="Aldehyde dehydrogenase" evidence="7">
    <location>
        <begin position="13"/>
        <end position="469"/>
    </location>
</feature>
<gene>
    <name evidence="8" type="ORF">ACFPQA_16040</name>
</gene>
<evidence type="ECO:0000259" key="7">
    <source>
        <dbReference type="Pfam" id="PF00171"/>
    </source>
</evidence>
<keyword evidence="9" id="KW-1185">Reference proteome</keyword>
<feature type="active site" evidence="5">
    <location>
        <position position="244"/>
    </location>
</feature>